<evidence type="ECO:0000259" key="4">
    <source>
        <dbReference type="PROSITE" id="PS01124"/>
    </source>
</evidence>
<evidence type="ECO:0000256" key="3">
    <source>
        <dbReference type="ARBA" id="ARBA00023163"/>
    </source>
</evidence>
<gene>
    <name evidence="5" type="ORF">I8J29_18405</name>
</gene>
<organism evidence="5 6">
    <name type="scientific">Paenibacillus artemisiicola</name>
    <dbReference type="NCBI Taxonomy" id="1172618"/>
    <lineage>
        <taxon>Bacteria</taxon>
        <taxon>Bacillati</taxon>
        <taxon>Bacillota</taxon>
        <taxon>Bacilli</taxon>
        <taxon>Bacillales</taxon>
        <taxon>Paenibacillaceae</taxon>
        <taxon>Paenibacillus</taxon>
    </lineage>
</organism>
<reference evidence="5 6" key="1">
    <citation type="submission" date="2021-03" db="EMBL/GenBank/DDBJ databases">
        <title>Paenibacillus artemisicola MWE-103 whole genome sequence.</title>
        <authorList>
            <person name="Ham Y.J."/>
        </authorList>
    </citation>
    <scope>NUCLEOTIDE SEQUENCE [LARGE SCALE GENOMIC DNA]</scope>
    <source>
        <strain evidence="5 6">MWE-103</strain>
    </source>
</reference>
<evidence type="ECO:0000256" key="1">
    <source>
        <dbReference type="ARBA" id="ARBA00023015"/>
    </source>
</evidence>
<protein>
    <submittedName>
        <fullName evidence="5">AraC family transcriptional regulator</fullName>
    </submittedName>
</protein>
<dbReference type="InterPro" id="IPR018062">
    <property type="entry name" value="HTH_AraC-typ_CS"/>
</dbReference>
<dbReference type="PROSITE" id="PS00041">
    <property type="entry name" value="HTH_ARAC_FAMILY_1"/>
    <property type="match status" value="1"/>
</dbReference>
<dbReference type="Gene3D" id="1.10.10.60">
    <property type="entry name" value="Homeodomain-like"/>
    <property type="match status" value="2"/>
</dbReference>
<dbReference type="InterPro" id="IPR011051">
    <property type="entry name" value="RmlC_Cupin_sf"/>
</dbReference>
<dbReference type="Pfam" id="PF02311">
    <property type="entry name" value="AraC_binding"/>
    <property type="match status" value="1"/>
</dbReference>
<feature type="domain" description="HTH araC/xylS-type" evidence="4">
    <location>
        <begin position="211"/>
        <end position="310"/>
    </location>
</feature>
<proteinExistence type="predicted"/>
<dbReference type="PANTHER" id="PTHR43280">
    <property type="entry name" value="ARAC-FAMILY TRANSCRIPTIONAL REGULATOR"/>
    <property type="match status" value="1"/>
</dbReference>
<dbReference type="InterPro" id="IPR009057">
    <property type="entry name" value="Homeodomain-like_sf"/>
</dbReference>
<dbReference type="EMBL" id="JAGGDJ010000015">
    <property type="protein sequence ID" value="MBO7746186.1"/>
    <property type="molecule type" value="Genomic_DNA"/>
</dbReference>
<comment type="caution">
    <text evidence="5">The sequence shown here is derived from an EMBL/GenBank/DDBJ whole genome shotgun (WGS) entry which is preliminary data.</text>
</comment>
<name>A0ABS3WDL8_9BACL</name>
<dbReference type="PANTHER" id="PTHR43280:SF2">
    <property type="entry name" value="HTH-TYPE TRANSCRIPTIONAL REGULATOR EXSA"/>
    <property type="match status" value="1"/>
</dbReference>
<dbReference type="InterPro" id="IPR003313">
    <property type="entry name" value="AraC-bd"/>
</dbReference>
<keyword evidence="3" id="KW-0804">Transcription</keyword>
<evidence type="ECO:0000256" key="2">
    <source>
        <dbReference type="ARBA" id="ARBA00023125"/>
    </source>
</evidence>
<dbReference type="Gene3D" id="2.60.120.10">
    <property type="entry name" value="Jelly Rolls"/>
    <property type="match status" value="1"/>
</dbReference>
<keyword evidence="2" id="KW-0238">DNA-binding</keyword>
<dbReference type="Proteomes" id="UP000670947">
    <property type="component" value="Unassembled WGS sequence"/>
</dbReference>
<dbReference type="InterPro" id="IPR014710">
    <property type="entry name" value="RmlC-like_jellyroll"/>
</dbReference>
<dbReference type="PROSITE" id="PS01124">
    <property type="entry name" value="HTH_ARAC_FAMILY_2"/>
    <property type="match status" value="1"/>
</dbReference>
<evidence type="ECO:0000313" key="5">
    <source>
        <dbReference type="EMBL" id="MBO7746186.1"/>
    </source>
</evidence>
<dbReference type="RefSeq" id="WP_208848978.1">
    <property type="nucleotide sequence ID" value="NZ_JAGGDJ010000015.1"/>
</dbReference>
<keyword evidence="1" id="KW-0805">Transcription regulation</keyword>
<dbReference type="SUPFAM" id="SSF51182">
    <property type="entry name" value="RmlC-like cupins"/>
    <property type="match status" value="1"/>
</dbReference>
<evidence type="ECO:0000313" key="6">
    <source>
        <dbReference type="Proteomes" id="UP000670947"/>
    </source>
</evidence>
<dbReference type="SUPFAM" id="SSF46689">
    <property type="entry name" value="Homeodomain-like"/>
    <property type="match status" value="2"/>
</dbReference>
<dbReference type="InterPro" id="IPR018060">
    <property type="entry name" value="HTH_AraC"/>
</dbReference>
<dbReference type="SMART" id="SM00342">
    <property type="entry name" value="HTH_ARAC"/>
    <property type="match status" value="1"/>
</dbReference>
<sequence length="319" mass="35812">MEGTRSAGEGRSLEIKLDLDSKPDLDSKLQSISPFVRMVKISESSALYGEWVDYDHVFTYIDGGEAEFILDGVKYPAKEGDMFLMPPFMPHLIRAVSDVPLVQYIVQFDLHADEERRRWKETTVINETTSRLPARERLLAAVPPASRLLPSERLALKRRFAAMLACFRDGGPYGGLLLKAGCIELLHAYLASLADRDGREGNPAKGWATIERAIRYMNEHYGNPRLSNREIGRHIGVSANYLSSLFKEQIRVTMHKYLTHVRIEQAKQRLQEGRLSMTAIAEETGFSSIHMFSRAFKSAAGVPPSRYAGARAERPASAL</sequence>
<keyword evidence="6" id="KW-1185">Reference proteome</keyword>
<dbReference type="Pfam" id="PF12833">
    <property type="entry name" value="HTH_18"/>
    <property type="match status" value="1"/>
</dbReference>
<accession>A0ABS3WDL8</accession>